<organism evidence="4 5">
    <name type="scientific">Pseudozyma flocculosa PF-1</name>
    <dbReference type="NCBI Taxonomy" id="1277687"/>
    <lineage>
        <taxon>Eukaryota</taxon>
        <taxon>Fungi</taxon>
        <taxon>Dikarya</taxon>
        <taxon>Basidiomycota</taxon>
        <taxon>Ustilaginomycotina</taxon>
        <taxon>Ustilaginomycetes</taxon>
        <taxon>Ustilaginales</taxon>
        <taxon>Ustilaginaceae</taxon>
        <taxon>Pseudozyma</taxon>
    </lineage>
</organism>
<gene>
    <name evidence="4" type="ORF">PFL1_05330</name>
</gene>
<dbReference type="GO" id="GO:0015035">
    <property type="term" value="F:protein-disulfide reductase activity"/>
    <property type="evidence" value="ECO:0007669"/>
    <property type="project" value="TreeGrafter"/>
</dbReference>
<feature type="compositionally biased region" description="Basic and acidic residues" evidence="1">
    <location>
        <begin position="573"/>
        <end position="582"/>
    </location>
</feature>
<dbReference type="InterPro" id="IPR017937">
    <property type="entry name" value="Thioredoxin_CS"/>
</dbReference>
<name>A0A061H900_9BASI</name>
<dbReference type="KEGG" id="pfp:PFL1_05330"/>
<dbReference type="GO" id="GO:0034976">
    <property type="term" value="P:response to endoplasmic reticulum stress"/>
    <property type="evidence" value="ECO:0007669"/>
    <property type="project" value="TreeGrafter"/>
</dbReference>
<dbReference type="Pfam" id="PF00085">
    <property type="entry name" value="Thioredoxin"/>
    <property type="match status" value="1"/>
</dbReference>
<dbReference type="PRINTS" id="PR00421">
    <property type="entry name" value="THIOREDOXIN"/>
</dbReference>
<evidence type="ECO:0000313" key="4">
    <source>
        <dbReference type="EMBL" id="EPQ27046.1"/>
    </source>
</evidence>
<feature type="compositionally biased region" description="Basic and acidic residues" evidence="1">
    <location>
        <begin position="412"/>
        <end position="423"/>
    </location>
</feature>
<dbReference type="GeneID" id="19319423"/>
<dbReference type="SUPFAM" id="SSF52833">
    <property type="entry name" value="Thioredoxin-like"/>
    <property type="match status" value="1"/>
</dbReference>
<dbReference type="GO" id="GO:0005788">
    <property type="term" value="C:endoplasmic reticulum lumen"/>
    <property type="evidence" value="ECO:0007669"/>
    <property type="project" value="TreeGrafter"/>
</dbReference>
<feature type="compositionally biased region" description="Low complexity" evidence="1">
    <location>
        <begin position="370"/>
        <end position="380"/>
    </location>
</feature>
<feature type="compositionally biased region" description="Basic and acidic residues" evidence="1">
    <location>
        <begin position="296"/>
        <end position="309"/>
    </location>
</feature>
<dbReference type="PANTHER" id="PTHR45815">
    <property type="entry name" value="PROTEIN DISULFIDE-ISOMERASE A6"/>
    <property type="match status" value="1"/>
</dbReference>
<dbReference type="InterPro" id="IPR036249">
    <property type="entry name" value="Thioredoxin-like_sf"/>
</dbReference>
<feature type="region of interest" description="Disordered" evidence="1">
    <location>
        <begin position="573"/>
        <end position="596"/>
    </location>
</feature>
<evidence type="ECO:0000256" key="2">
    <source>
        <dbReference type="SAM" id="SignalP"/>
    </source>
</evidence>
<protein>
    <recommendedName>
        <fullName evidence="3">Thioredoxin domain-containing protein</fullName>
    </recommendedName>
</protein>
<keyword evidence="2" id="KW-0732">Signal</keyword>
<dbReference type="eggNOG" id="KOG0191">
    <property type="taxonomic scope" value="Eukaryota"/>
</dbReference>
<feature type="compositionally biased region" description="Basic and acidic residues" evidence="1">
    <location>
        <begin position="334"/>
        <end position="351"/>
    </location>
</feature>
<dbReference type="AlphaFoldDB" id="A0A061H900"/>
<feature type="chain" id="PRO_5001599840" description="Thioredoxin domain-containing protein" evidence="2">
    <location>
        <begin position="37"/>
        <end position="596"/>
    </location>
</feature>
<feature type="compositionally biased region" description="Low complexity" evidence="1">
    <location>
        <begin position="276"/>
        <end position="292"/>
    </location>
</feature>
<dbReference type="PROSITE" id="PS00194">
    <property type="entry name" value="THIOREDOXIN_1"/>
    <property type="match status" value="1"/>
</dbReference>
<evidence type="ECO:0000313" key="5">
    <source>
        <dbReference type="Proteomes" id="UP000053664"/>
    </source>
</evidence>
<feature type="compositionally biased region" description="Basic and acidic residues" evidence="1">
    <location>
        <begin position="455"/>
        <end position="479"/>
    </location>
</feature>
<evidence type="ECO:0000256" key="1">
    <source>
        <dbReference type="SAM" id="MobiDB-lite"/>
    </source>
</evidence>
<dbReference type="EMBL" id="KE361641">
    <property type="protein sequence ID" value="EPQ27046.1"/>
    <property type="molecule type" value="Genomic_DNA"/>
</dbReference>
<accession>A0A061H900</accession>
<feature type="compositionally biased region" description="Low complexity" evidence="1">
    <location>
        <begin position="398"/>
        <end position="409"/>
    </location>
</feature>
<dbReference type="Proteomes" id="UP000053664">
    <property type="component" value="Unassembled WGS sequence"/>
</dbReference>
<dbReference type="PROSITE" id="PS51352">
    <property type="entry name" value="THIOREDOXIN_2"/>
    <property type="match status" value="1"/>
</dbReference>
<feature type="compositionally biased region" description="Low complexity" evidence="1">
    <location>
        <begin position="424"/>
        <end position="435"/>
    </location>
</feature>
<feature type="signal peptide" evidence="2">
    <location>
        <begin position="1"/>
        <end position="36"/>
    </location>
</feature>
<sequence>MASYSRPSPPRPGALVRLSLSLVLLCLATLPALTDAALFSPNTKVTMLTGSNFKREVLDIEKPTMVAFTAPWCGHCQRLVPEYEKAAKQLDGVVKLANIDCDDDKNKPLCGQYGIQGFPTLKVFPPTKKRLPRDYQGPRTAKDIAAHLVDTLPMGAKKLRAEELQSYCEKEPDRPKVLLFSTKPTSSALYKSLALDFRTSISFAFLRGDQPAARAASRAHLGVSIDEGELPVLLVVPSRAEGSSLLESKPKRYDGPLKYHELHRWLLDNVPEAASKKPSGAAKKATAKATAKVKAKAKDAAKKKADADRKKKQQKGSAGDVGEEKLPRGAQYEWRAENEPDSKERKEKLDEIAAMLGKAAQRTKDEAGRAAEAAGSAYESVKQKVLDSSSSDAGAEYADSAPAGSSSSSHRGHSDSEGSERHSSSSWSSSSSYSSVTDEDGKTTEDTEASYRSSSSEDPKEHSYRVSSHREAPSEAERASLREQLTKWLDGQKVDWSSQYADQFDKAAAAAKELMEKDPEEARKVAVRGEEFLLSHLETDLAMMEKARANGVEDESISDEKIEQVRRMVGELEKRVAERTKEEEEGQQQQSGHDEL</sequence>
<reference evidence="4 5" key="1">
    <citation type="journal article" date="2013" name="Plant Cell">
        <title>The transition from a phytopathogenic smut ancestor to an anamorphic biocontrol agent deciphered by comparative whole-genome analysis.</title>
        <authorList>
            <person name="Lefebvre F."/>
            <person name="Joly D.L."/>
            <person name="Labbe C."/>
            <person name="Teichmann B."/>
            <person name="Linning R."/>
            <person name="Belzile F."/>
            <person name="Bakkeren G."/>
            <person name="Belanger R.R."/>
        </authorList>
    </citation>
    <scope>NUCLEOTIDE SEQUENCE [LARGE SCALE GENOMIC DNA]</scope>
    <source>
        <strain evidence="4 5">PF-1</strain>
    </source>
</reference>
<dbReference type="InterPro" id="IPR013766">
    <property type="entry name" value="Thioredoxin_domain"/>
</dbReference>
<dbReference type="OrthoDB" id="427280at2759"/>
<dbReference type="RefSeq" id="XP_007881053.1">
    <property type="nucleotide sequence ID" value="XM_007882862.1"/>
</dbReference>
<proteinExistence type="predicted"/>
<feature type="domain" description="Thioredoxin" evidence="3">
    <location>
        <begin position="34"/>
        <end position="154"/>
    </location>
</feature>
<dbReference type="HOGENOM" id="CLU_509175_0_0_1"/>
<feature type="region of interest" description="Disordered" evidence="1">
    <location>
        <begin position="274"/>
        <end position="479"/>
    </location>
</feature>
<dbReference type="Gene3D" id="3.40.30.10">
    <property type="entry name" value="Glutaredoxin"/>
    <property type="match status" value="2"/>
</dbReference>
<dbReference type="PANTHER" id="PTHR45815:SF3">
    <property type="entry name" value="PROTEIN DISULFIDE-ISOMERASE A6"/>
    <property type="match status" value="1"/>
</dbReference>
<dbReference type="CDD" id="cd03002">
    <property type="entry name" value="PDI_a_MPD1_like"/>
    <property type="match status" value="1"/>
</dbReference>
<evidence type="ECO:0000259" key="3">
    <source>
        <dbReference type="PROSITE" id="PS51352"/>
    </source>
</evidence>